<evidence type="ECO:0000313" key="3">
    <source>
        <dbReference type="EMBL" id="GGT91952.1"/>
    </source>
</evidence>
<feature type="domain" description="Cysteine-rich" evidence="1">
    <location>
        <begin position="231"/>
        <end position="329"/>
    </location>
</feature>
<dbReference type="EMBL" id="BMQS01000005">
    <property type="protein sequence ID" value="GGT91952.1"/>
    <property type="molecule type" value="Genomic_DNA"/>
</dbReference>
<gene>
    <name evidence="3" type="ORF">GCM10007116_07150</name>
    <name evidence="2" type="ORF">HS1genome_0377</name>
</gene>
<dbReference type="AlphaFoldDB" id="A0A348B1D6"/>
<sequence>MSQERKIEEELKDAFPYSDQVNWEEVYQRVIYRYSTPHGVQHVKEELHRLEDRGELIVHHIRPYNQPTEYQTINGEPKKIPTTKLWHHKSCGQCGHIPGYPTSVFWIMNKLETDYVDEPHQTSCTGWNYHASGASNPVALAGVFARNFWRSYEIDYFPLIHCGTSFGHYKEIRNMLVLHKEVREKLRPIMRKLDMDIVVPEEIVHYSEWMFVKSKEAARQRKYDLSSIKAAVHTPCHVYKLVPDDTIYDPSVFQGRRPAAPTGTVINMGAKIVDYSTWWDCCGFGFRHILTEREFTRSFALFKKVIPAVEEGHADVFVTSDTGCVTTLDKSQWAGKAHGLNYNLPVLADAQFVALAMGADPYTIGQIHWHATDVEGFLRKVGVPVDEYKEKFNQYLQDLKEGKADPNYLYRPHRKIDYYLALPDRVKWLKGGKQEGSS</sequence>
<evidence type="ECO:0000313" key="4">
    <source>
        <dbReference type="Proteomes" id="UP000276741"/>
    </source>
</evidence>
<reference evidence="3" key="1">
    <citation type="journal article" date="2014" name="Int. J. Syst. Evol. Microbiol.">
        <title>Complete genome sequence of Corynebacterium casei LMG S-19264T (=DSM 44701T), isolated from a smear-ripened cheese.</title>
        <authorList>
            <consortium name="US DOE Joint Genome Institute (JGI-PGF)"/>
            <person name="Walter F."/>
            <person name="Albersmeier A."/>
            <person name="Kalinowski J."/>
            <person name="Ruckert C."/>
        </authorList>
    </citation>
    <scope>NUCLEOTIDE SEQUENCE</scope>
    <source>
        <strain evidence="3">JCM 31740</strain>
    </source>
</reference>
<dbReference type="EMBL" id="AP018553">
    <property type="protein sequence ID" value="BBD71988.1"/>
    <property type="molecule type" value="Genomic_DNA"/>
</dbReference>
<reference evidence="4" key="2">
    <citation type="submission" date="2018-04" db="EMBL/GenBank/DDBJ databases">
        <title>Complete genome sequence of Sulfodiicoccus acidiphilus strain HS-1.</title>
        <authorList>
            <person name="Sakai H.D."/>
            <person name="Kurosawa N."/>
        </authorList>
    </citation>
    <scope>NUCLEOTIDE SEQUENCE [LARGE SCALE GENOMIC DNA]</scope>
    <source>
        <strain evidence="4">HS-1</strain>
    </source>
</reference>
<organism evidence="2 4">
    <name type="scientific">Sulfodiicoccus acidiphilus</name>
    <dbReference type="NCBI Taxonomy" id="1670455"/>
    <lineage>
        <taxon>Archaea</taxon>
        <taxon>Thermoproteota</taxon>
        <taxon>Thermoprotei</taxon>
        <taxon>Sulfolobales</taxon>
        <taxon>Sulfolobaceae</taxon>
        <taxon>Sulfodiicoccus</taxon>
    </lineage>
</organism>
<dbReference type="PANTHER" id="PTHR43682">
    <property type="entry name" value="LACTATE UTILIZATION PROTEIN C"/>
    <property type="match status" value="1"/>
</dbReference>
<dbReference type="KEGG" id="sacd:HS1genome_0377"/>
<reference evidence="3" key="4">
    <citation type="submission" date="2020-09" db="EMBL/GenBank/DDBJ databases">
        <authorList>
            <person name="Sun Q."/>
            <person name="Ohkuma M."/>
        </authorList>
    </citation>
    <scope>NUCLEOTIDE SEQUENCE</scope>
    <source>
        <strain evidence="3">JCM 31740</strain>
    </source>
</reference>
<proteinExistence type="predicted"/>
<dbReference type="PANTHER" id="PTHR43682:SF1">
    <property type="entry name" value="LACTATE UTILIZATION PROTEIN C"/>
    <property type="match status" value="1"/>
</dbReference>
<dbReference type="Proteomes" id="UP000616143">
    <property type="component" value="Unassembled WGS sequence"/>
</dbReference>
<dbReference type="GO" id="GO:0016491">
    <property type="term" value="F:oxidoreductase activity"/>
    <property type="evidence" value="ECO:0007669"/>
    <property type="project" value="UniProtKB-ARBA"/>
</dbReference>
<dbReference type="Pfam" id="PF02754">
    <property type="entry name" value="CCG"/>
    <property type="match status" value="1"/>
</dbReference>
<protein>
    <submittedName>
        <fullName evidence="2">Heterodisulfide reductase subunit B</fullName>
    </submittedName>
</protein>
<reference evidence="2" key="3">
    <citation type="journal article" date="2019" name="BMC Res. Notes">
        <title>Complete genome sequence of the Sulfodiicoccus acidiphilus strain HS-1T, the first crenarchaeon that lacks polB3, isolated from an acidic hot spring in Ohwaku-dani, Hakone, Japan.</title>
        <authorList>
            <person name="Sakai H.D."/>
            <person name="Kurosawa N."/>
        </authorList>
    </citation>
    <scope>NUCLEOTIDE SEQUENCE</scope>
    <source>
        <strain evidence="2">HS-1</strain>
    </source>
</reference>
<evidence type="ECO:0000313" key="2">
    <source>
        <dbReference type="EMBL" id="BBD71988.1"/>
    </source>
</evidence>
<evidence type="ECO:0000259" key="1">
    <source>
        <dbReference type="Pfam" id="PF02754"/>
    </source>
</evidence>
<keyword evidence="4" id="KW-1185">Reference proteome</keyword>
<dbReference type="InterPro" id="IPR004017">
    <property type="entry name" value="Cys_rich_dom"/>
</dbReference>
<dbReference type="Proteomes" id="UP000276741">
    <property type="component" value="Chromosome"/>
</dbReference>
<accession>A0A348B1D6</accession>
<name>A0A348B1D6_9CREN</name>